<name>A0AAJ6BHI1_9BACT</name>
<dbReference type="PROSITE" id="PS51257">
    <property type="entry name" value="PROKAR_LIPOPROTEIN"/>
    <property type="match status" value="1"/>
</dbReference>
<dbReference type="InterPro" id="IPR025396">
    <property type="entry name" value="DUF4302"/>
</dbReference>
<dbReference type="EMBL" id="CP119311">
    <property type="protein sequence ID" value="WEK36307.1"/>
    <property type="molecule type" value="Genomic_DNA"/>
</dbReference>
<dbReference type="AlphaFoldDB" id="A0AAJ6BHI1"/>
<evidence type="ECO:0000313" key="1">
    <source>
        <dbReference type="EMBL" id="WEK36307.1"/>
    </source>
</evidence>
<evidence type="ECO:0000313" key="2">
    <source>
        <dbReference type="Proteomes" id="UP001220610"/>
    </source>
</evidence>
<dbReference type="Pfam" id="PF14135">
    <property type="entry name" value="DUF4302"/>
    <property type="match status" value="1"/>
</dbReference>
<gene>
    <name evidence="1" type="ORF">P0Y53_02235</name>
</gene>
<accession>A0AAJ6BHI1</accession>
<organism evidence="1 2">
    <name type="scientific">Candidatus Pseudobacter hemicellulosilyticus</name>
    <dbReference type="NCBI Taxonomy" id="3121375"/>
    <lineage>
        <taxon>Bacteria</taxon>
        <taxon>Pseudomonadati</taxon>
        <taxon>Bacteroidota</taxon>
        <taxon>Chitinophagia</taxon>
        <taxon>Chitinophagales</taxon>
        <taxon>Chitinophagaceae</taxon>
        <taxon>Pseudobacter</taxon>
    </lineage>
</organism>
<protein>
    <submittedName>
        <fullName evidence="1">DUF4302 domain-containing protein</fullName>
    </submittedName>
</protein>
<sequence length="449" mass="49384">MKKHLFYILCLMAVLASCKKDSTRVFEEKADVRVGKTLTAFQQALTAAPNGWKAVLYPKGGGGYSFWMKFNNENRVTMVSDFDDETSTQVKSSSYRLKSLQQPVLIFDTYSYIHLLADPTPSISGGGNDGRGLSSDFEFMLLEGLIDSLSKGLPIDKMSLTGRFNGVVISLTKATAAEETAYQNGELFDLMLPVAQYVSTNTYLFLNIGDEKKLQVSLDPGRKNFSLGWEIGGVVYSSNSPFAFTLNGIQLQKPVEYNGKSFSEMFWDDAAQELYINLDGKRTVVQVSPTPILPLHLVIGTTGFSSILLPAAGTFPGWSTDFSTRRSAAAASMLAGPYRLTMGRMEFEFNSSLKTMTIWLEIFQGTAGFIATFSYTYTKTQAGEFKFTPADPAANGNGALIITDMAPLLTQRINADHFVLEYLNDVNEGNLGVIKSVEHSDFSLSGYFL</sequence>
<reference evidence="1" key="1">
    <citation type="submission" date="2023-03" db="EMBL/GenBank/DDBJ databases">
        <title>Andean soil-derived lignocellulolytic bacterial consortium as a source of novel taxa and putative plastic-active enzymes.</title>
        <authorList>
            <person name="Diaz-Garcia L."/>
            <person name="Chuvochina M."/>
            <person name="Feuerriegel G."/>
            <person name="Bunk B."/>
            <person name="Sproer C."/>
            <person name="Streit W.R."/>
            <person name="Rodriguez L.M."/>
            <person name="Overmann J."/>
            <person name="Jimenez D.J."/>
        </authorList>
    </citation>
    <scope>NUCLEOTIDE SEQUENCE</scope>
    <source>
        <strain evidence="1">MAG 7</strain>
    </source>
</reference>
<proteinExistence type="predicted"/>
<dbReference type="Proteomes" id="UP001220610">
    <property type="component" value="Chromosome"/>
</dbReference>